<dbReference type="GO" id="GO:0005829">
    <property type="term" value="C:cytosol"/>
    <property type="evidence" value="ECO:0007669"/>
    <property type="project" value="TreeGrafter"/>
</dbReference>
<dbReference type="Pfam" id="PF00557">
    <property type="entry name" value="Peptidase_M24"/>
    <property type="match status" value="1"/>
</dbReference>
<accession>A0A158CNI5</accession>
<comment type="caution">
    <text evidence="16">The sequence shown here is derived from an EMBL/GenBank/DDBJ whole genome shotgun (WGS) entry which is preliminary data.</text>
</comment>
<gene>
    <name evidence="16" type="ORF">AWB75_05463</name>
</gene>
<dbReference type="Proteomes" id="UP000054870">
    <property type="component" value="Unassembled WGS sequence"/>
</dbReference>
<dbReference type="GO" id="GO:0030145">
    <property type="term" value="F:manganese ion binding"/>
    <property type="evidence" value="ECO:0007669"/>
    <property type="project" value="InterPro"/>
</dbReference>
<evidence type="ECO:0000256" key="9">
    <source>
        <dbReference type="ARBA" id="ARBA00023211"/>
    </source>
</evidence>
<keyword evidence="16" id="KW-0031">Aminopeptidase</keyword>
<evidence type="ECO:0000256" key="6">
    <source>
        <dbReference type="ARBA" id="ARBA00022723"/>
    </source>
</evidence>
<sequence length="518" mass="56956">MSPVYTSGGVRETIRPNGIGKLHESHGAFRPHAIRPMPNGRVSATKSRRYNRRMNSPTELASPIAVDIYRARRERVLATLHAQGGGVAIVPTAPEVMRNRDTDYPFRHDSYFYYLTGFNEPEATLVLNASARDGEPASILFCREKNAERETWEGFRFGPEAARDAFGFDAAWPITALDVEIPRLIADKPALHYALGTSAELDAQVRGWLAAVRAQSRSGVRAPARAENLLPILDEMRLVKDAHEIAIMRRAAAISAEAHRRAMRACRPGMREYEIEAELLYTFRRHGAQAPAYGSIVAAGANACVLHYPAGNAIAGEGDLILVDAACELDGYASDITRTFPAGGRFTPAQRELYDIVLAAQAAAVDATRPGVNFDAPHQAALKVLSQGLLDTGILDKTMYGSVDDVLAERAYARFYMHRTGHWIGMDVHDAGEYRDADGPLDEQGARPWRTLVPGMALTVEPGLYVRAAEDVPERYWDIGIRIEDDAVVTEHGCELLTREVPVAADEIEALMRETNAK</sequence>
<dbReference type="GO" id="GO:0070006">
    <property type="term" value="F:metalloaminopeptidase activity"/>
    <property type="evidence" value="ECO:0007669"/>
    <property type="project" value="InterPro"/>
</dbReference>
<keyword evidence="6 13" id="KW-0479">Metal-binding</keyword>
<dbReference type="Gene3D" id="3.90.230.10">
    <property type="entry name" value="Creatinase/methionine aminopeptidase superfamily"/>
    <property type="match status" value="1"/>
</dbReference>
<comment type="cofactor">
    <cofactor evidence="2">
        <name>Mn(2+)</name>
        <dbReference type="ChEBI" id="CHEBI:29035"/>
    </cofactor>
</comment>
<organism evidence="16 17">
    <name type="scientific">Caballeronia catudaia</name>
    <dbReference type="NCBI Taxonomy" id="1777136"/>
    <lineage>
        <taxon>Bacteria</taxon>
        <taxon>Pseudomonadati</taxon>
        <taxon>Pseudomonadota</taxon>
        <taxon>Betaproteobacteria</taxon>
        <taxon>Burkholderiales</taxon>
        <taxon>Burkholderiaceae</taxon>
        <taxon>Caballeronia</taxon>
    </lineage>
</organism>
<evidence type="ECO:0000256" key="10">
    <source>
        <dbReference type="ARBA" id="ARBA00069363"/>
    </source>
</evidence>
<evidence type="ECO:0000256" key="4">
    <source>
        <dbReference type="ARBA" id="ARBA00012574"/>
    </source>
</evidence>
<dbReference type="EC" id="3.4.11.9" evidence="4"/>
<dbReference type="GO" id="GO:0006508">
    <property type="term" value="P:proteolysis"/>
    <property type="evidence" value="ECO:0007669"/>
    <property type="project" value="UniProtKB-KW"/>
</dbReference>
<proteinExistence type="inferred from homology"/>
<evidence type="ECO:0000256" key="3">
    <source>
        <dbReference type="ARBA" id="ARBA00008766"/>
    </source>
</evidence>
<dbReference type="PROSITE" id="PS00491">
    <property type="entry name" value="PROLINE_PEPTIDASE"/>
    <property type="match status" value="1"/>
</dbReference>
<evidence type="ECO:0000313" key="16">
    <source>
        <dbReference type="EMBL" id="SAK83830.1"/>
    </source>
</evidence>
<name>A0A158CNI5_9BURK</name>
<dbReference type="InterPro" id="IPR029149">
    <property type="entry name" value="Creatin/AminoP/Spt16_N"/>
</dbReference>
<dbReference type="Gene3D" id="3.40.350.10">
    <property type="entry name" value="Creatinase/prolidase N-terminal domain"/>
    <property type="match status" value="1"/>
</dbReference>
<dbReference type="PANTHER" id="PTHR43226:SF4">
    <property type="entry name" value="XAA-PRO AMINOPEPTIDASE 3"/>
    <property type="match status" value="1"/>
</dbReference>
<evidence type="ECO:0000256" key="14">
    <source>
        <dbReference type="SAM" id="MobiDB-lite"/>
    </source>
</evidence>
<protein>
    <recommendedName>
        <fullName evidence="10">Xaa-Pro aminopeptidase</fullName>
        <ecNumber evidence="4">3.4.11.9</ecNumber>
    </recommendedName>
    <alternativeName>
        <fullName evidence="11">Aminopeptidase P II</fullName>
    </alternativeName>
    <alternativeName>
        <fullName evidence="12">X-Pro aminopeptidase</fullName>
    </alternativeName>
</protein>
<keyword evidence="9" id="KW-0464">Manganese</keyword>
<dbReference type="InterPro" id="IPR000994">
    <property type="entry name" value="Pept_M24"/>
</dbReference>
<dbReference type="InterPro" id="IPR052433">
    <property type="entry name" value="X-Pro_dipept-like"/>
</dbReference>
<dbReference type="SUPFAM" id="SSF53092">
    <property type="entry name" value="Creatinase/prolidase N-terminal domain"/>
    <property type="match status" value="1"/>
</dbReference>
<keyword evidence="17" id="KW-1185">Reference proteome</keyword>
<evidence type="ECO:0000256" key="1">
    <source>
        <dbReference type="ARBA" id="ARBA00001424"/>
    </source>
</evidence>
<evidence type="ECO:0000256" key="12">
    <source>
        <dbReference type="ARBA" id="ARBA00081411"/>
    </source>
</evidence>
<keyword evidence="8" id="KW-0482">Metalloprotease</keyword>
<feature type="region of interest" description="Disordered" evidence="14">
    <location>
        <begin position="1"/>
        <end position="55"/>
    </location>
</feature>
<evidence type="ECO:0000256" key="2">
    <source>
        <dbReference type="ARBA" id="ARBA00001936"/>
    </source>
</evidence>
<dbReference type="InterPro" id="IPR001131">
    <property type="entry name" value="Peptidase_M24B_aminopep-P_CS"/>
</dbReference>
<evidence type="ECO:0000256" key="8">
    <source>
        <dbReference type="ARBA" id="ARBA00023049"/>
    </source>
</evidence>
<evidence type="ECO:0000256" key="7">
    <source>
        <dbReference type="ARBA" id="ARBA00022801"/>
    </source>
</evidence>
<reference evidence="16" key="1">
    <citation type="submission" date="2016-01" db="EMBL/GenBank/DDBJ databases">
        <authorList>
            <person name="Peeters C."/>
        </authorList>
    </citation>
    <scope>NUCLEOTIDE SEQUENCE [LARGE SCALE GENOMIC DNA]</scope>
    <source>
        <strain evidence="16">LMG 29318</strain>
    </source>
</reference>
<evidence type="ECO:0000313" key="17">
    <source>
        <dbReference type="Proteomes" id="UP000054870"/>
    </source>
</evidence>
<comment type="catalytic activity">
    <reaction evidence="1">
        <text>Release of any N-terminal amino acid, including proline, that is linked to proline, even from a dipeptide or tripeptide.</text>
        <dbReference type="EC" id="3.4.11.9"/>
    </reaction>
</comment>
<dbReference type="EMBL" id="FCOF02000035">
    <property type="protein sequence ID" value="SAK83830.1"/>
    <property type="molecule type" value="Genomic_DNA"/>
</dbReference>
<dbReference type="SMART" id="SM01011">
    <property type="entry name" value="AMP_N"/>
    <property type="match status" value="1"/>
</dbReference>
<evidence type="ECO:0000259" key="15">
    <source>
        <dbReference type="SMART" id="SM01011"/>
    </source>
</evidence>
<feature type="domain" description="Aminopeptidase P N-terminal" evidence="15">
    <location>
        <begin position="64"/>
        <end position="202"/>
    </location>
</feature>
<comment type="similarity">
    <text evidence="3 13">Belongs to the peptidase M24B family.</text>
</comment>
<dbReference type="InterPro" id="IPR007865">
    <property type="entry name" value="Aminopep_P_N"/>
</dbReference>
<dbReference type="SUPFAM" id="SSF55920">
    <property type="entry name" value="Creatinase/aminopeptidase"/>
    <property type="match status" value="1"/>
</dbReference>
<keyword evidence="5" id="KW-0645">Protease</keyword>
<keyword evidence="7" id="KW-0378">Hydrolase</keyword>
<evidence type="ECO:0000256" key="11">
    <source>
        <dbReference type="ARBA" id="ARBA00075356"/>
    </source>
</evidence>
<dbReference type="AlphaFoldDB" id="A0A158CNI5"/>
<dbReference type="InterPro" id="IPR036005">
    <property type="entry name" value="Creatinase/aminopeptidase-like"/>
</dbReference>
<evidence type="ECO:0000256" key="13">
    <source>
        <dbReference type="RuleBase" id="RU000590"/>
    </source>
</evidence>
<dbReference type="FunFam" id="3.90.230.10:FF:000002">
    <property type="entry name" value="Xaa-Pro aminopeptidase 3"/>
    <property type="match status" value="1"/>
</dbReference>
<dbReference type="CDD" id="cd01087">
    <property type="entry name" value="Prolidase"/>
    <property type="match status" value="1"/>
</dbReference>
<dbReference type="Pfam" id="PF05195">
    <property type="entry name" value="AMP_N"/>
    <property type="match status" value="1"/>
</dbReference>
<dbReference type="PANTHER" id="PTHR43226">
    <property type="entry name" value="XAA-PRO AMINOPEPTIDASE 3"/>
    <property type="match status" value="1"/>
</dbReference>
<evidence type="ECO:0000256" key="5">
    <source>
        <dbReference type="ARBA" id="ARBA00022670"/>
    </source>
</evidence>